<dbReference type="AlphaFoldDB" id="A0A6B0YVP4"/>
<reference evidence="3" key="1">
    <citation type="submission" date="2019-09" db="EMBL/GenBank/DDBJ databases">
        <title>Characterisation of the sponge microbiome using genome-centric metagenomics.</title>
        <authorList>
            <person name="Engelberts J.P."/>
            <person name="Robbins S.J."/>
            <person name="De Goeij J.M."/>
            <person name="Aranda M."/>
            <person name="Bell S.C."/>
            <person name="Webster N.S."/>
        </authorList>
    </citation>
    <scope>NUCLEOTIDE SEQUENCE</scope>
    <source>
        <strain evidence="3">SB0664_bin_27</strain>
    </source>
</reference>
<organism evidence="3">
    <name type="scientific">Caldilineaceae bacterium SB0664_bin_27</name>
    <dbReference type="NCBI Taxonomy" id="2605260"/>
    <lineage>
        <taxon>Bacteria</taxon>
        <taxon>Bacillati</taxon>
        <taxon>Chloroflexota</taxon>
        <taxon>Caldilineae</taxon>
        <taxon>Caldilineales</taxon>
        <taxon>Caldilineaceae</taxon>
    </lineage>
</organism>
<dbReference type="InterPro" id="IPR000683">
    <property type="entry name" value="Gfo/Idh/MocA-like_OxRdtase_N"/>
</dbReference>
<accession>A0A6B0YVP4</accession>
<dbReference type="PANTHER" id="PTHR43249:SF1">
    <property type="entry name" value="D-GLUCOSIDE 3-DEHYDROGENASE"/>
    <property type="match status" value="1"/>
</dbReference>
<evidence type="ECO:0000259" key="2">
    <source>
        <dbReference type="Pfam" id="PF22725"/>
    </source>
</evidence>
<dbReference type="EMBL" id="VXRG01000121">
    <property type="protein sequence ID" value="MXY94687.1"/>
    <property type="molecule type" value="Genomic_DNA"/>
</dbReference>
<dbReference type="Gene3D" id="3.40.50.720">
    <property type="entry name" value="NAD(P)-binding Rossmann-like Domain"/>
    <property type="match status" value="1"/>
</dbReference>
<gene>
    <name evidence="3" type="ORF">F4Y42_14710</name>
</gene>
<dbReference type="SUPFAM" id="SSF51735">
    <property type="entry name" value="NAD(P)-binding Rossmann-fold domains"/>
    <property type="match status" value="1"/>
</dbReference>
<dbReference type="Pfam" id="PF22725">
    <property type="entry name" value="GFO_IDH_MocA_C3"/>
    <property type="match status" value="1"/>
</dbReference>
<dbReference type="PANTHER" id="PTHR43249">
    <property type="entry name" value="UDP-N-ACETYL-2-AMINO-2-DEOXY-D-GLUCURONATE OXIDASE"/>
    <property type="match status" value="1"/>
</dbReference>
<evidence type="ECO:0000313" key="3">
    <source>
        <dbReference type="EMBL" id="MXY94687.1"/>
    </source>
</evidence>
<dbReference type="Gene3D" id="3.30.360.10">
    <property type="entry name" value="Dihydrodipicolinate Reductase, domain 2"/>
    <property type="match status" value="1"/>
</dbReference>
<evidence type="ECO:0000259" key="1">
    <source>
        <dbReference type="Pfam" id="PF01408"/>
    </source>
</evidence>
<dbReference type="InterPro" id="IPR055170">
    <property type="entry name" value="GFO_IDH_MocA-like_dom"/>
</dbReference>
<dbReference type="GO" id="GO:0000166">
    <property type="term" value="F:nucleotide binding"/>
    <property type="evidence" value="ECO:0007669"/>
    <property type="project" value="InterPro"/>
</dbReference>
<protein>
    <submittedName>
        <fullName evidence="3">Gfo/Idh/MocA family oxidoreductase</fullName>
    </submittedName>
</protein>
<sequence>MSNGKRYTVGIVGCGRVAALHAAAYTHVPDTELVAAADIDADKLGLFCERWSIPQRYGSYEEMLAQADVDIVSVCTMDNLKGPVTIAAAGAGARGILCEKPMAFNLEEADRMIAACDRAGAKLIVNHSMRFEANYIGIKKMIEQGEFGNLRTIRGHLLTPDRRDPASWHAQYQTAGGGNLMHDCTHLFDLIRFYAGDPEWVFATVERGNKTVTIEDVGAGLFRMDSGCLFFFESGGRRRYGTFEILIEGDEGRLAIQHGAGNSLERSGGYGWEPYLHRWRMKTEPVDWEPLATQRQHAWINAVSDLVDCIDQDRESVSSGRQGRAALEMIMAVYESQRRGLARVDFPLDIRDNPFIDMLERGRI</sequence>
<dbReference type="InterPro" id="IPR052515">
    <property type="entry name" value="Gfo/Idh/MocA_Oxidoreductase"/>
</dbReference>
<feature type="domain" description="GFO/IDH/MocA-like oxidoreductase" evidence="2">
    <location>
        <begin position="138"/>
        <end position="254"/>
    </location>
</feature>
<comment type="caution">
    <text evidence="3">The sequence shown here is derived from an EMBL/GenBank/DDBJ whole genome shotgun (WGS) entry which is preliminary data.</text>
</comment>
<dbReference type="InterPro" id="IPR036291">
    <property type="entry name" value="NAD(P)-bd_dom_sf"/>
</dbReference>
<feature type="domain" description="Gfo/Idh/MocA-like oxidoreductase N-terminal" evidence="1">
    <location>
        <begin position="8"/>
        <end position="127"/>
    </location>
</feature>
<name>A0A6B0YVP4_9CHLR</name>
<dbReference type="Pfam" id="PF01408">
    <property type="entry name" value="GFO_IDH_MocA"/>
    <property type="match status" value="1"/>
</dbReference>
<proteinExistence type="predicted"/>
<dbReference type="SUPFAM" id="SSF55347">
    <property type="entry name" value="Glyceraldehyde-3-phosphate dehydrogenase-like, C-terminal domain"/>
    <property type="match status" value="1"/>
</dbReference>